<protein>
    <recommendedName>
        <fullName evidence="2">BD-FAE-like domain-containing protein</fullName>
    </recommendedName>
</protein>
<proteinExistence type="predicted"/>
<evidence type="ECO:0000256" key="1">
    <source>
        <dbReference type="ARBA" id="ARBA00022801"/>
    </source>
</evidence>
<evidence type="ECO:0000259" key="2">
    <source>
        <dbReference type="Pfam" id="PF20434"/>
    </source>
</evidence>
<dbReference type="InterPro" id="IPR029058">
    <property type="entry name" value="AB_hydrolase_fold"/>
</dbReference>
<accession>A0A511DLJ5</accession>
<sequence length="253" mass="26185">MSTPTRLDYGTDPAQFAELTLPPDGAQPRGTIVVIHGGFWRSRHDLALGRPLAATLAGAGFAAWNIEYRRVGTGGGWPATFDDVAAAVDLLADQEWLDPDRVVALGHSAGGHLAAWLAARPGLPTGTPGADPRVRLRGAVSQAGVLDLVDGARNGVGNGAIEDLLGSPLPGDGRYELASPAERLPVGVPVICVHGDADVNVPVRQSERYVAAAQAAGDPAELVVLPGVEHFAVIDPATEAWRACESAVARLLA</sequence>
<keyword evidence="1" id="KW-0378">Hydrolase</keyword>
<name>A0A511DLJ5_9PSEU</name>
<feature type="domain" description="BD-FAE-like" evidence="2">
    <location>
        <begin position="19"/>
        <end position="208"/>
    </location>
</feature>
<dbReference type="InterPro" id="IPR050300">
    <property type="entry name" value="GDXG_lipolytic_enzyme"/>
</dbReference>
<organism evidence="3 4">
    <name type="scientific">Pseudonocardia sulfidoxydans NBRC 16205</name>
    <dbReference type="NCBI Taxonomy" id="1223511"/>
    <lineage>
        <taxon>Bacteria</taxon>
        <taxon>Bacillati</taxon>
        <taxon>Actinomycetota</taxon>
        <taxon>Actinomycetes</taxon>
        <taxon>Pseudonocardiales</taxon>
        <taxon>Pseudonocardiaceae</taxon>
        <taxon>Pseudonocardia</taxon>
    </lineage>
</organism>
<dbReference type="AlphaFoldDB" id="A0A511DLJ5"/>
<dbReference type="GO" id="GO:0016787">
    <property type="term" value="F:hydrolase activity"/>
    <property type="evidence" value="ECO:0007669"/>
    <property type="project" value="UniProtKB-KW"/>
</dbReference>
<keyword evidence="4" id="KW-1185">Reference proteome</keyword>
<evidence type="ECO:0000313" key="4">
    <source>
        <dbReference type="Proteomes" id="UP000321685"/>
    </source>
</evidence>
<dbReference type="PANTHER" id="PTHR48081:SF33">
    <property type="entry name" value="KYNURENINE FORMAMIDASE"/>
    <property type="match status" value="1"/>
</dbReference>
<dbReference type="EMBL" id="BJVJ01000037">
    <property type="protein sequence ID" value="GEL24654.1"/>
    <property type="molecule type" value="Genomic_DNA"/>
</dbReference>
<dbReference type="SUPFAM" id="SSF53474">
    <property type="entry name" value="alpha/beta-Hydrolases"/>
    <property type="match status" value="1"/>
</dbReference>
<evidence type="ECO:0000313" key="3">
    <source>
        <dbReference type="EMBL" id="GEL24654.1"/>
    </source>
</evidence>
<dbReference type="Gene3D" id="3.40.50.1820">
    <property type="entry name" value="alpha/beta hydrolase"/>
    <property type="match status" value="1"/>
</dbReference>
<dbReference type="Pfam" id="PF20434">
    <property type="entry name" value="BD-FAE"/>
    <property type="match status" value="1"/>
</dbReference>
<dbReference type="RefSeq" id="WP_147109773.1">
    <property type="nucleotide sequence ID" value="NZ_BJVJ01000037.1"/>
</dbReference>
<comment type="caution">
    <text evidence="3">The sequence shown here is derived from an EMBL/GenBank/DDBJ whole genome shotgun (WGS) entry which is preliminary data.</text>
</comment>
<reference evidence="3 4" key="1">
    <citation type="submission" date="2019-07" db="EMBL/GenBank/DDBJ databases">
        <title>Whole genome shotgun sequence of Pseudonocardia sulfidoxydans NBRC 16205.</title>
        <authorList>
            <person name="Hosoyama A."/>
            <person name="Uohara A."/>
            <person name="Ohji S."/>
            <person name="Ichikawa N."/>
        </authorList>
    </citation>
    <scope>NUCLEOTIDE SEQUENCE [LARGE SCALE GENOMIC DNA]</scope>
    <source>
        <strain evidence="3 4">NBRC 16205</strain>
    </source>
</reference>
<dbReference type="PANTHER" id="PTHR48081">
    <property type="entry name" value="AB HYDROLASE SUPERFAMILY PROTEIN C4A8.06C"/>
    <property type="match status" value="1"/>
</dbReference>
<gene>
    <name evidence="3" type="ORF">PSU4_36080</name>
</gene>
<dbReference type="Proteomes" id="UP000321685">
    <property type="component" value="Unassembled WGS sequence"/>
</dbReference>
<dbReference type="OrthoDB" id="255603at2"/>
<dbReference type="InterPro" id="IPR049492">
    <property type="entry name" value="BD-FAE-like_dom"/>
</dbReference>